<evidence type="ECO:0000313" key="5">
    <source>
        <dbReference type="Proteomes" id="UP000307244"/>
    </source>
</evidence>
<dbReference type="InterPro" id="IPR050278">
    <property type="entry name" value="Serine_Prot_S9B/DPPIV"/>
</dbReference>
<dbReference type="AlphaFoldDB" id="A0A4U1CCN9"/>
<reference evidence="4 5" key="1">
    <citation type="submission" date="2019-04" db="EMBL/GenBank/DDBJ databases">
        <title>Pedobacter sp. RP-3-15 sp. nov., isolated from Arctic soil.</title>
        <authorList>
            <person name="Dahal R.H."/>
            <person name="Kim D.-U."/>
        </authorList>
    </citation>
    <scope>NUCLEOTIDE SEQUENCE [LARGE SCALE GENOMIC DNA]</scope>
    <source>
        <strain evidence="4 5">RP-3-15</strain>
    </source>
</reference>
<proteinExistence type="predicted"/>
<dbReference type="GO" id="GO:0008236">
    <property type="term" value="F:serine-type peptidase activity"/>
    <property type="evidence" value="ECO:0007669"/>
    <property type="project" value="InterPro"/>
</dbReference>
<dbReference type="GO" id="GO:0008239">
    <property type="term" value="F:dipeptidyl-peptidase activity"/>
    <property type="evidence" value="ECO:0007669"/>
    <property type="project" value="TreeGrafter"/>
</dbReference>
<dbReference type="EMBL" id="SWBQ01000006">
    <property type="protein sequence ID" value="TKC03899.1"/>
    <property type="molecule type" value="Genomic_DNA"/>
</dbReference>
<dbReference type="Gene3D" id="3.40.50.1820">
    <property type="entry name" value="alpha/beta hydrolase"/>
    <property type="match status" value="1"/>
</dbReference>
<dbReference type="GO" id="GO:0006508">
    <property type="term" value="P:proteolysis"/>
    <property type="evidence" value="ECO:0007669"/>
    <property type="project" value="InterPro"/>
</dbReference>
<feature type="chain" id="PRO_5020589354" evidence="1">
    <location>
        <begin position="20"/>
        <end position="721"/>
    </location>
</feature>
<dbReference type="InterPro" id="IPR029058">
    <property type="entry name" value="AB_hydrolase_fold"/>
</dbReference>
<gene>
    <name evidence="4" type="ORF">FA047_18265</name>
</gene>
<dbReference type="Proteomes" id="UP000307244">
    <property type="component" value="Unassembled WGS sequence"/>
</dbReference>
<dbReference type="Pfam" id="PF00930">
    <property type="entry name" value="DPPIV_N"/>
    <property type="match status" value="1"/>
</dbReference>
<feature type="domain" description="Peptidase S9 prolyl oligopeptidase catalytic" evidence="2">
    <location>
        <begin position="524"/>
        <end position="718"/>
    </location>
</feature>
<feature type="domain" description="Dipeptidylpeptidase IV N-terminal" evidence="3">
    <location>
        <begin position="148"/>
        <end position="434"/>
    </location>
</feature>
<dbReference type="Gene3D" id="2.140.10.30">
    <property type="entry name" value="Dipeptidylpeptidase IV, N-terminal domain"/>
    <property type="match status" value="1"/>
</dbReference>
<dbReference type="OrthoDB" id="9777457at2"/>
<dbReference type="PANTHER" id="PTHR11731:SF193">
    <property type="entry name" value="DIPEPTIDYL PEPTIDASE 9"/>
    <property type="match status" value="1"/>
</dbReference>
<dbReference type="Pfam" id="PF00326">
    <property type="entry name" value="Peptidase_S9"/>
    <property type="match status" value="1"/>
</dbReference>
<keyword evidence="5" id="KW-1185">Reference proteome</keyword>
<dbReference type="RefSeq" id="WP_136837537.1">
    <property type="nucleotide sequence ID" value="NZ_SWBQ01000006.1"/>
</dbReference>
<dbReference type="SUPFAM" id="SSF53474">
    <property type="entry name" value="alpha/beta-Hydrolases"/>
    <property type="match status" value="1"/>
</dbReference>
<evidence type="ECO:0000259" key="2">
    <source>
        <dbReference type="Pfam" id="PF00326"/>
    </source>
</evidence>
<protein>
    <submittedName>
        <fullName evidence="4">S9 family peptidase</fullName>
    </submittedName>
</protein>
<dbReference type="SUPFAM" id="SSF82171">
    <property type="entry name" value="DPP6 N-terminal domain-like"/>
    <property type="match status" value="1"/>
</dbReference>
<evidence type="ECO:0000313" key="4">
    <source>
        <dbReference type="EMBL" id="TKC03899.1"/>
    </source>
</evidence>
<dbReference type="InterPro" id="IPR001375">
    <property type="entry name" value="Peptidase_S9_cat"/>
</dbReference>
<feature type="signal peptide" evidence="1">
    <location>
        <begin position="1"/>
        <end position="19"/>
    </location>
</feature>
<accession>A0A4U1CCN9</accession>
<dbReference type="PANTHER" id="PTHR11731">
    <property type="entry name" value="PROTEASE FAMILY S9B,C DIPEPTIDYL-PEPTIDASE IV-RELATED"/>
    <property type="match status" value="1"/>
</dbReference>
<comment type="caution">
    <text evidence="4">The sequence shown here is derived from an EMBL/GenBank/DDBJ whole genome shotgun (WGS) entry which is preliminary data.</text>
</comment>
<name>A0A4U1CCN9_9SPHI</name>
<organism evidence="4 5">
    <name type="scientific">Pedobacter frigoris</name>
    <dbReference type="NCBI Taxonomy" id="2571272"/>
    <lineage>
        <taxon>Bacteria</taxon>
        <taxon>Pseudomonadati</taxon>
        <taxon>Bacteroidota</taxon>
        <taxon>Sphingobacteriia</taxon>
        <taxon>Sphingobacteriales</taxon>
        <taxon>Sphingobacteriaceae</taxon>
        <taxon>Pedobacter</taxon>
    </lineage>
</organism>
<keyword evidence="1" id="KW-0732">Signal</keyword>
<sequence>MKRLILLVQLIALAFFGNAQNKQLTMQDAMLNARTTLAPENLSQIQFIYGTENYVYAKRVNGSPVWISGNFKDKEEKSFLSLTQLNQKLSAAKLDSVKMMPMIQFNQQAEWIVYLNGSKIALNPAKNTYEVLMDQTLAAKENAEGGNAGYVAYLDDFNLFVSKGTDKQQVTNDGSKDIVYASSVHRDEFGISKGIFWSNAGKLLAFYRMDQGMVTDYPIIDWASRPAKNVNIKYPMAGDKSHQVTVGVYNPETKKTVYLKTGTPVEQYLTNIAWSPDDKYVYIAVLNREQNHMRLNQFDAVTGEFIKTLFEEKDDKYVEPLVPILFLKNDPSKFIWQSNRDGWNHLYLYNINGKLVKQLTKGPWEVLEVKGFDAKGDQLFYISTEESPVTRNLYALNVKTGKSRRITQGYAVHNVQISTSGNTVVDNYSSPQVPRVIQIFEAATPAKPKVLLTAANPLSAYATESSTVFTIKGKSGDDLYASLYKPVGYDASKKYPVVVYWYGGPHAQLITNGWNAGAGDYWFRYMAERGYVVLTVDVRGSDNRGRAFEQSMFRRAGEVQMEDMMTAVDYLKSLPYVDATNMGLFGWSFGGFATTDFMVTHPGVFKAAVAGGPVINWAFYEVMYTERYMDTPQENPEGYAATYLSSKVDQLKGKLLLIHGQQDPVVVQQHSVDFVKKAVEKGVQLDYMIYPGHEHNVIGKDRAHLYQKVTDYFELYLKMAK</sequence>
<dbReference type="InterPro" id="IPR002469">
    <property type="entry name" value="Peptidase_S9B_N"/>
</dbReference>
<evidence type="ECO:0000259" key="3">
    <source>
        <dbReference type="Pfam" id="PF00930"/>
    </source>
</evidence>
<evidence type="ECO:0000256" key="1">
    <source>
        <dbReference type="SAM" id="SignalP"/>
    </source>
</evidence>